<feature type="compositionally biased region" description="Polar residues" evidence="1">
    <location>
        <begin position="154"/>
        <end position="165"/>
    </location>
</feature>
<sequence length="368" mass="39939">MHAIRLGGIHSIPSGASVGETILNSTVGNADNTTIEPATASKSSSLESVPNSAVISSHFRSVLAKSRVYSKLNILHSDVHSESSWTSSGRRKIAATLFSKESLAKISNKSTYALPILAQEVKNLKQHPITQAPIVPLPAKNGWMQALASKARGDTSNKTPSNGEPSNHLPAPESTSPSPVSTSSKQPSTPQTPTSSLRSIASRLRSIASSRSSTTNTPPSSSKRRPISDSYRVGPILEMKPVDDDQIIHDVEFLAALISQHAEHYCQTSKVTCIRRDISQKVILNIINGNDNGETVLADLSERHSAHAKIPLDDQRRAHLRQICETGDRIKRMIGGSPSTWSWEAFQYGTWFPGVARNMNLAKEPEFE</sequence>
<reference evidence="2 3" key="1">
    <citation type="journal article" date="2016" name="Nat. Commun.">
        <title>Ectomycorrhizal ecology is imprinted in the genome of the dominant symbiotic fungus Cenococcum geophilum.</title>
        <authorList>
            <consortium name="DOE Joint Genome Institute"/>
            <person name="Peter M."/>
            <person name="Kohler A."/>
            <person name="Ohm R.A."/>
            <person name="Kuo A."/>
            <person name="Krutzmann J."/>
            <person name="Morin E."/>
            <person name="Arend M."/>
            <person name="Barry K.W."/>
            <person name="Binder M."/>
            <person name="Choi C."/>
            <person name="Clum A."/>
            <person name="Copeland A."/>
            <person name="Grisel N."/>
            <person name="Haridas S."/>
            <person name="Kipfer T."/>
            <person name="LaButti K."/>
            <person name="Lindquist E."/>
            <person name="Lipzen A."/>
            <person name="Maire R."/>
            <person name="Meier B."/>
            <person name="Mihaltcheva S."/>
            <person name="Molinier V."/>
            <person name="Murat C."/>
            <person name="Poggeler S."/>
            <person name="Quandt C.A."/>
            <person name="Sperisen C."/>
            <person name="Tritt A."/>
            <person name="Tisserant E."/>
            <person name="Crous P.W."/>
            <person name="Henrissat B."/>
            <person name="Nehls U."/>
            <person name="Egli S."/>
            <person name="Spatafora J.W."/>
            <person name="Grigoriev I.V."/>
            <person name="Martin F.M."/>
        </authorList>
    </citation>
    <scope>NUCLEOTIDE SEQUENCE [LARGE SCALE GENOMIC DNA]</scope>
    <source>
        <strain evidence="2 3">CBS 207.34</strain>
    </source>
</reference>
<dbReference type="OrthoDB" id="3559377at2759"/>
<evidence type="ECO:0000256" key="1">
    <source>
        <dbReference type="SAM" id="MobiDB-lite"/>
    </source>
</evidence>
<name>A0A8E2EU11_9PEZI</name>
<gene>
    <name evidence="2" type="ORF">AOQ84DRAFT_415203</name>
</gene>
<evidence type="ECO:0000313" key="3">
    <source>
        <dbReference type="Proteomes" id="UP000250140"/>
    </source>
</evidence>
<proteinExistence type="predicted"/>
<dbReference type="AlphaFoldDB" id="A0A8E2EU11"/>
<dbReference type="EMBL" id="KV750421">
    <property type="protein sequence ID" value="OCL04839.1"/>
    <property type="molecule type" value="Genomic_DNA"/>
</dbReference>
<protein>
    <submittedName>
        <fullName evidence="2">Uncharacterized protein</fullName>
    </submittedName>
</protein>
<accession>A0A8E2EU11</accession>
<dbReference type="Proteomes" id="UP000250140">
    <property type="component" value="Unassembled WGS sequence"/>
</dbReference>
<feature type="region of interest" description="Disordered" evidence="1">
    <location>
        <begin position="150"/>
        <end position="229"/>
    </location>
</feature>
<evidence type="ECO:0000313" key="2">
    <source>
        <dbReference type="EMBL" id="OCL04839.1"/>
    </source>
</evidence>
<organism evidence="2 3">
    <name type="scientific">Glonium stellatum</name>
    <dbReference type="NCBI Taxonomy" id="574774"/>
    <lineage>
        <taxon>Eukaryota</taxon>
        <taxon>Fungi</taxon>
        <taxon>Dikarya</taxon>
        <taxon>Ascomycota</taxon>
        <taxon>Pezizomycotina</taxon>
        <taxon>Dothideomycetes</taxon>
        <taxon>Pleosporomycetidae</taxon>
        <taxon>Gloniales</taxon>
        <taxon>Gloniaceae</taxon>
        <taxon>Glonium</taxon>
    </lineage>
</organism>
<feature type="compositionally biased region" description="Low complexity" evidence="1">
    <location>
        <begin position="174"/>
        <end position="221"/>
    </location>
</feature>
<keyword evidence="3" id="KW-1185">Reference proteome</keyword>